<evidence type="ECO:0000256" key="5">
    <source>
        <dbReference type="ARBA" id="ARBA00022989"/>
    </source>
</evidence>
<keyword evidence="6 7" id="KW-0472">Membrane</keyword>
<dbReference type="GO" id="GO:0008360">
    <property type="term" value="P:regulation of cell shape"/>
    <property type="evidence" value="ECO:0007669"/>
    <property type="project" value="UniProtKB-KW"/>
</dbReference>
<accession>A0A0F9PGV0</accession>
<feature type="transmembrane region" description="Helical" evidence="7">
    <location>
        <begin position="128"/>
        <end position="154"/>
    </location>
</feature>
<comment type="caution">
    <text evidence="8">The sequence shown here is derived from an EMBL/GenBank/DDBJ whole genome shotgun (WGS) entry which is preliminary data.</text>
</comment>
<feature type="transmembrane region" description="Helical" evidence="7">
    <location>
        <begin position="96"/>
        <end position="122"/>
    </location>
</feature>
<evidence type="ECO:0000313" key="8">
    <source>
        <dbReference type="EMBL" id="KKN29359.1"/>
    </source>
</evidence>
<dbReference type="EMBL" id="LAZR01002493">
    <property type="protein sequence ID" value="KKN29359.1"/>
    <property type="molecule type" value="Genomic_DNA"/>
</dbReference>
<protein>
    <recommendedName>
        <fullName evidence="9">Rod shape-determining protein MreD</fullName>
    </recommendedName>
</protein>
<evidence type="ECO:0000256" key="1">
    <source>
        <dbReference type="ARBA" id="ARBA00004651"/>
    </source>
</evidence>
<organism evidence="8">
    <name type="scientific">marine sediment metagenome</name>
    <dbReference type="NCBI Taxonomy" id="412755"/>
    <lineage>
        <taxon>unclassified sequences</taxon>
        <taxon>metagenomes</taxon>
        <taxon>ecological metagenomes</taxon>
    </lineage>
</organism>
<gene>
    <name evidence="8" type="ORF">LCGC14_0845020</name>
</gene>
<feature type="transmembrane region" description="Helical" evidence="7">
    <location>
        <begin position="65"/>
        <end position="84"/>
    </location>
</feature>
<evidence type="ECO:0000256" key="6">
    <source>
        <dbReference type="ARBA" id="ARBA00023136"/>
    </source>
</evidence>
<evidence type="ECO:0000256" key="3">
    <source>
        <dbReference type="ARBA" id="ARBA00022692"/>
    </source>
</evidence>
<dbReference type="Pfam" id="PF04093">
    <property type="entry name" value="MreD"/>
    <property type="match status" value="1"/>
</dbReference>
<reference evidence="8" key="1">
    <citation type="journal article" date="2015" name="Nature">
        <title>Complex archaea that bridge the gap between prokaryotes and eukaryotes.</title>
        <authorList>
            <person name="Spang A."/>
            <person name="Saw J.H."/>
            <person name="Jorgensen S.L."/>
            <person name="Zaremba-Niedzwiedzka K."/>
            <person name="Martijn J."/>
            <person name="Lind A.E."/>
            <person name="van Eijk R."/>
            <person name="Schleper C."/>
            <person name="Guy L."/>
            <person name="Ettema T.J."/>
        </authorList>
    </citation>
    <scope>NUCLEOTIDE SEQUENCE</scope>
</reference>
<evidence type="ECO:0008006" key="9">
    <source>
        <dbReference type="Google" id="ProtNLM"/>
    </source>
</evidence>
<name>A0A0F9PGV0_9ZZZZ</name>
<keyword evidence="4" id="KW-0133">Cell shape</keyword>
<sequence>MAQFSLNALVLIVAFSLHNTAGIYFKIGGVVPDITLIALISISFIEGQVAGMATGFFAGILKDLIHLRGFGVNALTHTLIGYFAGAFETSMIANSYILMLIVGIATLISEALYVSIAFLLSYQIDAMFWRYALLAAVYNALISPFIYMAINFFYQKTVRKRSLEKIKNGP</sequence>
<keyword evidence="2" id="KW-1003">Cell membrane</keyword>
<dbReference type="InterPro" id="IPR007227">
    <property type="entry name" value="Cell_shape_determining_MreD"/>
</dbReference>
<dbReference type="GO" id="GO:0005886">
    <property type="term" value="C:plasma membrane"/>
    <property type="evidence" value="ECO:0007669"/>
    <property type="project" value="UniProtKB-SubCell"/>
</dbReference>
<evidence type="ECO:0000256" key="4">
    <source>
        <dbReference type="ARBA" id="ARBA00022960"/>
    </source>
</evidence>
<proteinExistence type="predicted"/>
<dbReference type="AlphaFoldDB" id="A0A0F9PGV0"/>
<evidence type="ECO:0000256" key="7">
    <source>
        <dbReference type="SAM" id="Phobius"/>
    </source>
</evidence>
<feature type="transmembrane region" description="Helical" evidence="7">
    <location>
        <begin position="6"/>
        <end position="25"/>
    </location>
</feature>
<evidence type="ECO:0000256" key="2">
    <source>
        <dbReference type="ARBA" id="ARBA00022475"/>
    </source>
</evidence>
<comment type="subcellular location">
    <subcellularLocation>
        <location evidence="1">Cell membrane</location>
        <topology evidence="1">Multi-pass membrane protein</topology>
    </subcellularLocation>
</comment>
<feature type="transmembrane region" description="Helical" evidence="7">
    <location>
        <begin position="37"/>
        <end position="59"/>
    </location>
</feature>
<keyword evidence="5 7" id="KW-1133">Transmembrane helix</keyword>
<keyword evidence="3 7" id="KW-0812">Transmembrane</keyword>
<dbReference type="NCBIfam" id="TIGR03426">
    <property type="entry name" value="shape_MreD"/>
    <property type="match status" value="1"/>
</dbReference>